<dbReference type="GO" id="GO:0043565">
    <property type="term" value="F:sequence-specific DNA binding"/>
    <property type="evidence" value="ECO:0007669"/>
    <property type="project" value="TreeGrafter"/>
</dbReference>
<evidence type="ECO:0000256" key="4">
    <source>
        <dbReference type="ARBA" id="ARBA00023163"/>
    </source>
</evidence>
<dbReference type="GO" id="GO:0003700">
    <property type="term" value="F:DNA-binding transcription factor activity"/>
    <property type="evidence" value="ECO:0007669"/>
    <property type="project" value="InterPro"/>
</dbReference>
<dbReference type="PANTHER" id="PTHR30537">
    <property type="entry name" value="HTH-TYPE TRANSCRIPTIONAL REGULATOR"/>
    <property type="match status" value="1"/>
</dbReference>
<dbReference type="PANTHER" id="PTHR30537:SF3">
    <property type="entry name" value="TRANSCRIPTIONAL REGULATORY PROTEIN"/>
    <property type="match status" value="1"/>
</dbReference>
<dbReference type="GO" id="GO:0006351">
    <property type="term" value="P:DNA-templated transcription"/>
    <property type="evidence" value="ECO:0007669"/>
    <property type="project" value="TreeGrafter"/>
</dbReference>
<comment type="similarity">
    <text evidence="1">Belongs to the LysR transcriptional regulatory family.</text>
</comment>
<sequence length="290" mass="32230">MNWDDTQYLLALGREGTLRKAAASLYVDQATVGRRIAALESHLKCQLFVRSNKGYELTFAGQQAFYEATKIELAVSFLVKKVKGFDQQLSGDVVISTTDSVAIDFVTTAVKQIRTIAPDLRIKLDVTTQICDMTKRNVDIAIRNIRPKNSDLIVKRLLKSPMYLYASEDYIGHNRPSKSVSSLDDLDLVVHAPMLEANASTLWGLSVENARIALLADSSLLLRSAIKGGIGVGFLPEFMAKKDNLVSILPDYHIDTDYELWMVTHADTMSSAKIRLVINILNEIFAKSDC</sequence>
<gene>
    <name evidence="5" type="primary">dmlR_8</name>
    <name evidence="5" type="ORF">NCTC11647_02750</name>
</gene>
<dbReference type="Pfam" id="PF03466">
    <property type="entry name" value="LysR_substrate"/>
    <property type="match status" value="1"/>
</dbReference>
<evidence type="ECO:0000256" key="2">
    <source>
        <dbReference type="ARBA" id="ARBA00023015"/>
    </source>
</evidence>
<evidence type="ECO:0000256" key="3">
    <source>
        <dbReference type="ARBA" id="ARBA00023125"/>
    </source>
</evidence>
<evidence type="ECO:0000313" key="5">
    <source>
        <dbReference type="EMBL" id="SPY43818.1"/>
    </source>
</evidence>
<evidence type="ECO:0000256" key="1">
    <source>
        <dbReference type="ARBA" id="ARBA00009437"/>
    </source>
</evidence>
<dbReference type="Proteomes" id="UP000251647">
    <property type="component" value="Unassembled WGS sequence"/>
</dbReference>
<dbReference type="Pfam" id="PF00126">
    <property type="entry name" value="HTH_1"/>
    <property type="match status" value="1"/>
</dbReference>
<keyword evidence="4" id="KW-0804">Transcription</keyword>
<dbReference type="OrthoDB" id="570111at2"/>
<dbReference type="InterPro" id="IPR005119">
    <property type="entry name" value="LysR_subst-bd"/>
</dbReference>
<protein>
    <submittedName>
        <fullName evidence="5">D-malate degradation protein R</fullName>
    </submittedName>
</protein>
<accession>A0A2T3Q313</accession>
<dbReference type="Gene3D" id="1.10.10.10">
    <property type="entry name" value="Winged helix-like DNA-binding domain superfamily/Winged helix DNA-binding domain"/>
    <property type="match status" value="1"/>
</dbReference>
<dbReference type="AlphaFoldDB" id="A0A2T3Q313"/>
<dbReference type="SUPFAM" id="SSF53850">
    <property type="entry name" value="Periplasmic binding protein-like II"/>
    <property type="match status" value="1"/>
</dbReference>
<dbReference type="EMBL" id="UATL01000005">
    <property type="protein sequence ID" value="SPY43818.1"/>
    <property type="molecule type" value="Genomic_DNA"/>
</dbReference>
<dbReference type="InterPro" id="IPR036390">
    <property type="entry name" value="WH_DNA-bd_sf"/>
</dbReference>
<dbReference type="PROSITE" id="PS50931">
    <property type="entry name" value="HTH_LYSR"/>
    <property type="match status" value="1"/>
</dbReference>
<dbReference type="InterPro" id="IPR000847">
    <property type="entry name" value="LysR_HTH_N"/>
</dbReference>
<keyword evidence="2" id="KW-0805">Transcription regulation</keyword>
<dbReference type="RefSeq" id="WP_005305237.1">
    <property type="nucleotide sequence ID" value="NZ_PYOG01000058.1"/>
</dbReference>
<dbReference type="InterPro" id="IPR036388">
    <property type="entry name" value="WH-like_DNA-bd_sf"/>
</dbReference>
<dbReference type="Gene3D" id="3.40.190.290">
    <property type="match status" value="1"/>
</dbReference>
<name>A0A2T3Q313_PHODM</name>
<keyword evidence="3" id="KW-0238">DNA-binding</keyword>
<dbReference type="InterPro" id="IPR058163">
    <property type="entry name" value="LysR-type_TF_proteobact-type"/>
</dbReference>
<reference evidence="5 6" key="1">
    <citation type="submission" date="2018-06" db="EMBL/GenBank/DDBJ databases">
        <authorList>
            <consortium name="Pathogen Informatics"/>
            <person name="Doyle S."/>
        </authorList>
    </citation>
    <scope>NUCLEOTIDE SEQUENCE [LARGE SCALE GENOMIC DNA]</scope>
    <source>
        <strain evidence="5 6">NCTC11647</strain>
    </source>
</reference>
<organism evidence="5 6">
    <name type="scientific">Photobacterium damselae</name>
    <dbReference type="NCBI Taxonomy" id="38293"/>
    <lineage>
        <taxon>Bacteria</taxon>
        <taxon>Pseudomonadati</taxon>
        <taxon>Pseudomonadota</taxon>
        <taxon>Gammaproteobacteria</taxon>
        <taxon>Vibrionales</taxon>
        <taxon>Vibrionaceae</taxon>
        <taxon>Photobacterium</taxon>
    </lineage>
</organism>
<evidence type="ECO:0000313" key="6">
    <source>
        <dbReference type="Proteomes" id="UP000251647"/>
    </source>
</evidence>
<dbReference type="SUPFAM" id="SSF46785">
    <property type="entry name" value="Winged helix' DNA-binding domain"/>
    <property type="match status" value="1"/>
</dbReference>
<proteinExistence type="inferred from homology"/>